<evidence type="ECO:0000313" key="5">
    <source>
        <dbReference type="EMBL" id="KAE9051491.1"/>
    </source>
</evidence>
<accession>A0A6A3PFN6</accession>
<sequence length="91" mass="9725">MVKLFCAVVGEQGSVFPVDIDADQTVGDLKKAVKKENNYSDPAYKLKLFLAKKGSAWLTVADVMKGVSDTTGLKPFDNAGAPLHLVGLSKK</sequence>
<dbReference type="AlphaFoldDB" id="A0A6A3PFN6"/>
<evidence type="ECO:0000259" key="4">
    <source>
        <dbReference type="Pfam" id="PF20147"/>
    </source>
</evidence>
<evidence type="ECO:0000256" key="3">
    <source>
        <dbReference type="ARBA" id="ARBA00022525"/>
    </source>
</evidence>
<dbReference type="Pfam" id="PF20147">
    <property type="entry name" value="Crinkler"/>
    <property type="match status" value="1"/>
</dbReference>
<feature type="domain" description="Crinkler effector protein N-terminal" evidence="4">
    <location>
        <begin position="2"/>
        <end position="65"/>
    </location>
</feature>
<name>A0A6A3PFN6_9STRA</name>
<evidence type="ECO:0000313" key="6">
    <source>
        <dbReference type="Proteomes" id="UP000429607"/>
    </source>
</evidence>
<comment type="subcellular location">
    <subcellularLocation>
        <location evidence="1">Host cell</location>
    </subcellularLocation>
    <subcellularLocation>
        <location evidence="2">Secreted</location>
    </subcellularLocation>
</comment>
<evidence type="ECO:0000256" key="1">
    <source>
        <dbReference type="ARBA" id="ARBA00004340"/>
    </source>
</evidence>
<organism evidence="5 6">
    <name type="scientific">Phytophthora rubi</name>
    <dbReference type="NCBI Taxonomy" id="129364"/>
    <lineage>
        <taxon>Eukaryota</taxon>
        <taxon>Sar</taxon>
        <taxon>Stramenopiles</taxon>
        <taxon>Oomycota</taxon>
        <taxon>Peronosporomycetes</taxon>
        <taxon>Peronosporales</taxon>
        <taxon>Peronosporaceae</taxon>
        <taxon>Phytophthora</taxon>
    </lineage>
</organism>
<feature type="non-terminal residue" evidence="5">
    <location>
        <position position="91"/>
    </location>
</feature>
<dbReference type="InterPro" id="IPR045379">
    <property type="entry name" value="Crinkler_N"/>
</dbReference>
<dbReference type="Proteomes" id="UP000429607">
    <property type="component" value="Unassembled WGS sequence"/>
</dbReference>
<reference evidence="5 6" key="1">
    <citation type="submission" date="2018-09" db="EMBL/GenBank/DDBJ databases">
        <title>Genomic investigation of the strawberry pathogen Phytophthora fragariae indicates pathogenicity is determined by transcriptional variation in three key races.</title>
        <authorList>
            <person name="Adams T.M."/>
            <person name="Armitage A.D."/>
            <person name="Sobczyk M.K."/>
            <person name="Bates H.J."/>
            <person name="Dunwell J.M."/>
            <person name="Nellist C.F."/>
            <person name="Harrison R.J."/>
        </authorList>
    </citation>
    <scope>NUCLEOTIDE SEQUENCE [LARGE SCALE GENOMIC DNA]</scope>
    <source>
        <strain evidence="5 6">SCRP249</strain>
    </source>
</reference>
<dbReference type="EMBL" id="QXFV01000042">
    <property type="protein sequence ID" value="KAE9051491.1"/>
    <property type="molecule type" value="Genomic_DNA"/>
</dbReference>
<evidence type="ECO:0000256" key="2">
    <source>
        <dbReference type="ARBA" id="ARBA00004613"/>
    </source>
</evidence>
<keyword evidence="3" id="KW-0964">Secreted</keyword>
<protein>
    <recommendedName>
        <fullName evidence="4">Crinkler effector protein N-terminal domain-containing protein</fullName>
    </recommendedName>
</protein>
<dbReference type="GO" id="GO:0005576">
    <property type="term" value="C:extracellular region"/>
    <property type="evidence" value="ECO:0007669"/>
    <property type="project" value="UniProtKB-SubCell"/>
</dbReference>
<gene>
    <name evidence="5" type="ORF">PR001_g1372</name>
</gene>
<proteinExistence type="predicted"/>
<dbReference type="GO" id="GO:0043657">
    <property type="term" value="C:host cell"/>
    <property type="evidence" value="ECO:0007669"/>
    <property type="project" value="UniProtKB-SubCell"/>
</dbReference>
<dbReference type="CDD" id="cd17039">
    <property type="entry name" value="Ubl_ubiquitin_like"/>
    <property type="match status" value="1"/>
</dbReference>
<comment type="caution">
    <text evidence="5">The sequence shown here is derived from an EMBL/GenBank/DDBJ whole genome shotgun (WGS) entry which is preliminary data.</text>
</comment>